<dbReference type="RefSeq" id="WP_005567250.1">
    <property type="nucleotide sequence ID" value="NZ_CAJUXZ010000001.1"/>
</dbReference>
<evidence type="ECO:0000259" key="1">
    <source>
        <dbReference type="Pfam" id="PF02627"/>
    </source>
</evidence>
<protein>
    <submittedName>
        <fullName evidence="2 3">Carboxymuconolactone decarboxylase</fullName>
    </submittedName>
</protein>
<dbReference type="InterPro" id="IPR029032">
    <property type="entry name" value="AhpD-like"/>
</dbReference>
<dbReference type="Proteomes" id="UP001066327">
    <property type="component" value="Unassembled WGS sequence"/>
</dbReference>
<dbReference type="Proteomes" id="UP000028488">
    <property type="component" value="Chromosome"/>
</dbReference>
<gene>
    <name evidence="2" type="ORF">EP51_22765</name>
    <name evidence="3" type="ORF">O4328_35555</name>
    <name evidence="4" type="ORF">Q5707_00650</name>
</gene>
<dbReference type="AlphaFoldDB" id="A0A076EMJ6"/>
<reference evidence="4" key="3">
    <citation type="submission" date="2023-07" db="EMBL/GenBank/DDBJ databases">
        <title>Genomic analysis of Rhodococcus opacus VOC-14 with glycol ethers degradation activity.</title>
        <authorList>
            <person name="Narkevich D.A."/>
            <person name="Hlushen A.M."/>
            <person name="Akhremchuk A.E."/>
            <person name="Sikolenko M.A."/>
            <person name="Valentovich L.N."/>
        </authorList>
    </citation>
    <scope>NUCLEOTIDE SEQUENCE</scope>
    <source>
        <strain evidence="4">VOC-14</strain>
    </source>
</reference>
<evidence type="ECO:0000313" key="4">
    <source>
        <dbReference type="EMBL" id="WLF47562.1"/>
    </source>
</evidence>
<dbReference type="EMBL" id="CP008947">
    <property type="protein sequence ID" value="AII07320.1"/>
    <property type="molecule type" value="Genomic_DNA"/>
</dbReference>
<evidence type="ECO:0000313" key="2">
    <source>
        <dbReference type="EMBL" id="AII07320.1"/>
    </source>
</evidence>
<reference evidence="2 5" key="1">
    <citation type="submission" date="2014-07" db="EMBL/GenBank/DDBJ databases">
        <title>Genome Sequence of Rhodococcus opacus Strain R7, a Biodegrader of Mono- and Polycyclic Aromatic Hydrocarbons.</title>
        <authorList>
            <person name="Di Gennaro P."/>
            <person name="Zampolli J."/>
            <person name="Presti I."/>
            <person name="Cappelletti M."/>
            <person name="D'Ursi P."/>
            <person name="Orro A."/>
            <person name="Mezzelani A."/>
            <person name="Milanesi L."/>
        </authorList>
    </citation>
    <scope>NUCLEOTIDE SEQUENCE [LARGE SCALE GENOMIC DNA]</scope>
    <source>
        <strain evidence="2 5">R7</strain>
    </source>
</reference>
<proteinExistence type="predicted"/>
<dbReference type="SUPFAM" id="SSF69118">
    <property type="entry name" value="AhpD-like"/>
    <property type="match status" value="1"/>
</dbReference>
<organism evidence="2 5">
    <name type="scientific">Rhodococcus opacus</name>
    <name type="common">Nocardia opaca</name>
    <dbReference type="NCBI Taxonomy" id="37919"/>
    <lineage>
        <taxon>Bacteria</taxon>
        <taxon>Bacillati</taxon>
        <taxon>Actinomycetota</taxon>
        <taxon>Actinomycetes</taxon>
        <taxon>Mycobacteriales</taxon>
        <taxon>Nocardiaceae</taxon>
        <taxon>Rhodococcus</taxon>
    </lineage>
</organism>
<dbReference type="EMBL" id="JAPWIS010000026">
    <property type="protein sequence ID" value="MCZ4588907.1"/>
    <property type="molecule type" value="Genomic_DNA"/>
</dbReference>
<evidence type="ECO:0000313" key="3">
    <source>
        <dbReference type="EMBL" id="MCZ4588907.1"/>
    </source>
</evidence>
<dbReference type="PANTHER" id="PTHR34846">
    <property type="entry name" value="4-CARBOXYMUCONOLACTONE DECARBOXYLASE FAMILY PROTEIN (AFU_ORTHOLOGUE AFUA_6G11590)"/>
    <property type="match status" value="1"/>
</dbReference>
<dbReference type="PANTHER" id="PTHR34846:SF5">
    <property type="entry name" value="CARBOXYMUCONOLACTONE DECARBOXYLASE-LIKE DOMAIN-CONTAINING PROTEIN"/>
    <property type="match status" value="1"/>
</dbReference>
<evidence type="ECO:0000313" key="5">
    <source>
        <dbReference type="Proteomes" id="UP000028488"/>
    </source>
</evidence>
<sequence length="160" mass="17836">MSRVGSYSDDDVAGWLSISPELGGALGAFTDAVYNRNRLPLRVREIARMAVAEANECAVCLGTRDRSGADAGIDEHFYDHVLEWESWPGYSAEERTAAEFAHRFATDHTALRDDEDFWARCHEHFSDEILTDLALSCALWLGTGRVLRVLDIGQTCKLTL</sequence>
<name>A0A076EMJ6_RHOOP</name>
<keyword evidence="6" id="KW-1185">Reference proteome</keyword>
<dbReference type="Pfam" id="PF02627">
    <property type="entry name" value="CMD"/>
    <property type="match status" value="1"/>
</dbReference>
<feature type="domain" description="Carboxymuconolactone decarboxylase-like" evidence="1">
    <location>
        <begin position="20"/>
        <end position="101"/>
    </location>
</feature>
<accession>A0A076EMJ6</accession>
<dbReference type="eggNOG" id="COG2128">
    <property type="taxonomic scope" value="Bacteria"/>
</dbReference>
<dbReference type="Gene3D" id="1.20.1290.10">
    <property type="entry name" value="AhpD-like"/>
    <property type="match status" value="1"/>
</dbReference>
<reference evidence="3" key="2">
    <citation type="submission" date="2022-12" db="EMBL/GenBank/DDBJ databases">
        <authorList>
            <person name="Krivoruchko A.V."/>
            <person name="Elkin A."/>
        </authorList>
    </citation>
    <scope>NUCLEOTIDE SEQUENCE</scope>
    <source>
        <strain evidence="3">IEGM 249</strain>
    </source>
</reference>
<evidence type="ECO:0000313" key="6">
    <source>
        <dbReference type="Proteomes" id="UP001066327"/>
    </source>
</evidence>
<dbReference type="GO" id="GO:0051920">
    <property type="term" value="F:peroxiredoxin activity"/>
    <property type="evidence" value="ECO:0007669"/>
    <property type="project" value="InterPro"/>
</dbReference>
<dbReference type="InterPro" id="IPR003779">
    <property type="entry name" value="CMD-like"/>
</dbReference>
<dbReference type="Proteomes" id="UP001231166">
    <property type="component" value="Chromosome"/>
</dbReference>
<dbReference type="EMBL" id="CP130953">
    <property type="protein sequence ID" value="WLF47562.1"/>
    <property type="molecule type" value="Genomic_DNA"/>
</dbReference>